<evidence type="ECO:0000256" key="1">
    <source>
        <dbReference type="ARBA" id="ARBA00023157"/>
    </source>
</evidence>
<accession>A0A3Q3BHK7</accession>
<keyword evidence="1" id="KW-1015">Disulfide bond</keyword>
<evidence type="ECO:0008006" key="4">
    <source>
        <dbReference type="Google" id="ProtNLM"/>
    </source>
</evidence>
<dbReference type="OMA" id="LECICKH"/>
<reference evidence="2" key="1">
    <citation type="submission" date="2025-08" db="UniProtKB">
        <authorList>
            <consortium name="Ensembl"/>
        </authorList>
    </citation>
    <scope>IDENTIFICATION</scope>
</reference>
<keyword evidence="3" id="KW-1185">Reference proteome</keyword>
<dbReference type="Proteomes" id="UP000264800">
    <property type="component" value="Unplaced"/>
</dbReference>
<name>A0A3Q3BHK7_KRYMA</name>
<dbReference type="GeneTree" id="ENSGT00970000193629"/>
<protein>
    <recommendedName>
        <fullName evidence="4">Sushi domain-containing protein</fullName>
    </recommendedName>
</protein>
<dbReference type="Ensembl" id="ENSKMAT00000029264.1">
    <property type="protein sequence ID" value="ENSKMAP00000028901.1"/>
    <property type="gene ID" value="ENSKMAG00000021425.1"/>
</dbReference>
<evidence type="ECO:0000313" key="3">
    <source>
        <dbReference type="Proteomes" id="UP000264800"/>
    </source>
</evidence>
<dbReference type="SUPFAM" id="SSF57535">
    <property type="entry name" value="Complement control module/SCR domain"/>
    <property type="match status" value="1"/>
</dbReference>
<sequence length="130" mass="14639">CQMDPVRLSVWVLMICLNRITRESGNENCLCSKIPQRPFTKRPEETCIGTASRFRYVCNDTFVRQAGTSNLIKCLKGSKWSNNLNLICIRKRFETKTELFGHSDGSNAVPAVKHGGGSIMLCYWCTTQTG</sequence>
<dbReference type="Gene3D" id="2.20.28.230">
    <property type="match status" value="1"/>
</dbReference>
<dbReference type="AlphaFoldDB" id="A0A3Q3BHK7"/>
<proteinExistence type="predicted"/>
<reference evidence="2" key="2">
    <citation type="submission" date="2025-09" db="UniProtKB">
        <authorList>
            <consortium name="Ensembl"/>
        </authorList>
    </citation>
    <scope>IDENTIFICATION</scope>
</reference>
<organism evidence="2 3">
    <name type="scientific">Kryptolebias marmoratus</name>
    <name type="common">Mangrove killifish</name>
    <name type="synonym">Rivulus marmoratus</name>
    <dbReference type="NCBI Taxonomy" id="37003"/>
    <lineage>
        <taxon>Eukaryota</taxon>
        <taxon>Metazoa</taxon>
        <taxon>Chordata</taxon>
        <taxon>Craniata</taxon>
        <taxon>Vertebrata</taxon>
        <taxon>Euteleostomi</taxon>
        <taxon>Actinopterygii</taxon>
        <taxon>Neopterygii</taxon>
        <taxon>Teleostei</taxon>
        <taxon>Neoteleostei</taxon>
        <taxon>Acanthomorphata</taxon>
        <taxon>Ovalentaria</taxon>
        <taxon>Atherinomorphae</taxon>
        <taxon>Cyprinodontiformes</taxon>
        <taxon>Rivulidae</taxon>
        <taxon>Kryptolebias</taxon>
    </lineage>
</organism>
<evidence type="ECO:0000313" key="2">
    <source>
        <dbReference type="Ensembl" id="ENSKMAP00000028901.1"/>
    </source>
</evidence>
<dbReference type="InterPro" id="IPR035976">
    <property type="entry name" value="Sushi/SCR/CCP_sf"/>
</dbReference>